<dbReference type="PANTHER" id="PTHR43825:SF1">
    <property type="entry name" value="TRANSKETOLASE-LIKE PYRIMIDINE-BINDING DOMAIN-CONTAINING PROTEIN"/>
    <property type="match status" value="1"/>
</dbReference>
<dbReference type="Gene3D" id="3.40.50.920">
    <property type="match status" value="1"/>
</dbReference>
<dbReference type="AlphaFoldDB" id="A0A2J6PLQ2"/>
<comment type="cofactor">
    <cofactor evidence="4">
        <name>thiamine diphosphate</name>
        <dbReference type="ChEBI" id="CHEBI:58937"/>
    </cofactor>
</comment>
<dbReference type="SMART" id="SM00861">
    <property type="entry name" value="Transket_pyr"/>
    <property type="match status" value="1"/>
</dbReference>
<dbReference type="Pfam" id="PF02779">
    <property type="entry name" value="Transket_pyr"/>
    <property type="match status" value="1"/>
</dbReference>
<dbReference type="GO" id="GO:0005737">
    <property type="term" value="C:cytoplasm"/>
    <property type="evidence" value="ECO:0007669"/>
    <property type="project" value="UniProtKB-ARBA"/>
</dbReference>
<evidence type="ECO:0000256" key="2">
    <source>
        <dbReference type="ARBA" id="ARBA00001941"/>
    </source>
</evidence>
<reference evidence="7 8" key="1">
    <citation type="submission" date="2016-05" db="EMBL/GenBank/DDBJ databases">
        <title>A degradative enzymes factory behind the ericoid mycorrhizal symbiosis.</title>
        <authorList>
            <consortium name="DOE Joint Genome Institute"/>
            <person name="Martino E."/>
            <person name="Morin E."/>
            <person name="Grelet G."/>
            <person name="Kuo A."/>
            <person name="Kohler A."/>
            <person name="Daghino S."/>
            <person name="Barry K."/>
            <person name="Choi C."/>
            <person name="Cichocki N."/>
            <person name="Clum A."/>
            <person name="Copeland A."/>
            <person name="Hainaut M."/>
            <person name="Haridas S."/>
            <person name="Labutti K."/>
            <person name="Lindquist E."/>
            <person name="Lipzen A."/>
            <person name="Khouja H.-R."/>
            <person name="Murat C."/>
            <person name="Ohm R."/>
            <person name="Olson A."/>
            <person name="Spatafora J."/>
            <person name="Veneault-Fourrey C."/>
            <person name="Henrissat B."/>
            <person name="Grigoriev I."/>
            <person name="Martin F."/>
            <person name="Perotto S."/>
        </authorList>
    </citation>
    <scope>NUCLEOTIDE SEQUENCE [LARGE SCALE GENOMIC DNA]</scope>
    <source>
        <strain evidence="7 8">UAMH 7357</strain>
    </source>
</reference>
<protein>
    <submittedName>
        <fullName evidence="7">Thiamine diphosphate-binding protein</fullName>
    </submittedName>
</protein>
<dbReference type="InterPro" id="IPR009014">
    <property type="entry name" value="Transketo_C/PFOR_II"/>
</dbReference>
<evidence type="ECO:0000256" key="5">
    <source>
        <dbReference type="ARBA" id="ARBA00007131"/>
    </source>
</evidence>
<comment type="cofactor">
    <cofactor evidence="1">
        <name>Mn(2+)</name>
        <dbReference type="ChEBI" id="CHEBI:29035"/>
    </cofactor>
</comment>
<dbReference type="PANTHER" id="PTHR43825">
    <property type="entry name" value="PYRUVATE DEHYDROGENASE E1 COMPONENT"/>
    <property type="match status" value="1"/>
</dbReference>
<dbReference type="OrthoDB" id="10267175at2759"/>
<dbReference type="Pfam" id="PF02780">
    <property type="entry name" value="Transketolase_C"/>
    <property type="match status" value="1"/>
</dbReference>
<dbReference type="InterPro" id="IPR051157">
    <property type="entry name" value="PDH/Transketolase"/>
</dbReference>
<organism evidence="7 8">
    <name type="scientific">Hyaloscypha hepaticicola</name>
    <dbReference type="NCBI Taxonomy" id="2082293"/>
    <lineage>
        <taxon>Eukaryota</taxon>
        <taxon>Fungi</taxon>
        <taxon>Dikarya</taxon>
        <taxon>Ascomycota</taxon>
        <taxon>Pezizomycotina</taxon>
        <taxon>Leotiomycetes</taxon>
        <taxon>Helotiales</taxon>
        <taxon>Hyaloscyphaceae</taxon>
        <taxon>Hyaloscypha</taxon>
    </lineage>
</organism>
<dbReference type="Pfam" id="PF00456">
    <property type="entry name" value="Transketolase_N"/>
    <property type="match status" value="1"/>
</dbReference>
<dbReference type="Proteomes" id="UP000235672">
    <property type="component" value="Unassembled WGS sequence"/>
</dbReference>
<evidence type="ECO:0000259" key="6">
    <source>
        <dbReference type="SMART" id="SM00861"/>
    </source>
</evidence>
<accession>A0A2J6PLQ2</accession>
<dbReference type="InterPro" id="IPR029061">
    <property type="entry name" value="THDP-binding"/>
</dbReference>
<comment type="cofactor">
    <cofactor evidence="2">
        <name>Co(2+)</name>
        <dbReference type="ChEBI" id="CHEBI:48828"/>
    </cofactor>
</comment>
<sequence>MPTATADFGIDVFAKYKPIPLDPSNPKLSEEQKSDLLNNIAVLRDTIVYFTSSGAARGVSGHTGGPYDTIPEVCILESFFHHSADKYLPVVYDESGHRVATQYLLSALHGHIPFEHLLHYREANSKLPGHPELGLTPGIQFSSGRLGHLWSFVNGVALAHPGKTLFMLGSDGSQQEGDDAEAARMAVAQNLNVKLLLDDNDVTIAGHPSEYLKGYSLVSTLKGHGMTVFEAPGEDIEKLYATVCEAVTHNGPAAVIVKRKMAPGIKGLEGSTHAHDVIPAKNAIEYLEERGYNEAAAKIKAITPNSLPYLYSGSSKEVFANRVIFGEAVVSVLEKLSKEEAKGRVLVIDSDLEGSTGLSVIHKKRPEVFMSSGIMERGNFSAAAGFGSVKGKVGIFSTFSAFCEMIISEITMARLNFANVICHFSHSGVDDMADNTCHFGLNTFFADNGLIDGDTTRLYFPADANQMRATVAKVFWDQGIRLIISTRSKTPLILKEGSTEPFHGEGYEFIPGKDEFIREGKVGYVIAYGEMVYRALDAVDRLRSDGVDVGLVNKSTLNVVDEDAFRIYGTSPFVLVVESLNQKTGLGSKMGSWFLERGLTPKYKYIGTSKEGCGGLSEQIFHQGLDPQSVIKAKQKAVNHASYPRAIFAQPPFLFILFSATTDTQQYMMWLLDTTSLALSAFFDNNTPHYAILSHTWGPEEVLFQDIRGPHERILDRAGYKKIKECCAKALEAGFKYVWIDTCCIDKTNSAELSEAINSMFRWYQNSTTCYAYLADVTPNDSPFGMSRWFKRGWTLQELIAPTDVLFFDSYWNEIGSRESLRGDIEGVTGVPEQVLVHGFLHGHCIAEIMSWAARRETTRLEDRAYSLLGLFHVSMPLIYGEGEQAFTRLQLEIMKSSTDHSLFAWIIDRTSTRGRSAAPQGVLAISPDDFRNLGGILRSVPTLDTSTYEMTNLGLRITLPCSKAQASDRYILAHLNCKVNLSDDKVVGIWLEKIRGEDGRYVGRFFRVQHDVITHPRESWNRNPKPTSLYIIQPKSSLTQPPWSYGFKTPQNWCLDYSDLCKAGYLLEAYSAGYEDFQASHQKGNRISFVLGEFCGSAWPPSVIFFRHPDRAARVWIAINFYAGSPWAIIDGSLDMKDTPEVILKDYPLDKANKRWEDGNLVEHRLPKTVFEDETLTLTVKRGILSDHVGFMMRIAVLDHNHKKQELVEYHLGPRPEKRMMSLRSCKRGSSIYPPDDPSFGALVKVS</sequence>
<dbReference type="InterPro" id="IPR010730">
    <property type="entry name" value="HET"/>
</dbReference>
<keyword evidence="8" id="KW-1185">Reference proteome</keyword>
<dbReference type="SUPFAM" id="SSF52922">
    <property type="entry name" value="TK C-terminal domain-like"/>
    <property type="match status" value="1"/>
</dbReference>
<comment type="cofactor">
    <cofactor evidence="3">
        <name>Mg(2+)</name>
        <dbReference type="ChEBI" id="CHEBI:18420"/>
    </cofactor>
</comment>
<dbReference type="InterPro" id="IPR033248">
    <property type="entry name" value="Transketolase_C"/>
</dbReference>
<dbReference type="GO" id="GO:0006091">
    <property type="term" value="P:generation of precursor metabolites and energy"/>
    <property type="evidence" value="ECO:0007669"/>
    <property type="project" value="UniProtKB-ARBA"/>
</dbReference>
<evidence type="ECO:0000256" key="1">
    <source>
        <dbReference type="ARBA" id="ARBA00001936"/>
    </source>
</evidence>
<dbReference type="InterPro" id="IPR005475">
    <property type="entry name" value="Transketolase-like_Pyr-bd"/>
</dbReference>
<evidence type="ECO:0000256" key="4">
    <source>
        <dbReference type="ARBA" id="ARBA00001964"/>
    </source>
</evidence>
<dbReference type="Pfam" id="PF06985">
    <property type="entry name" value="HET"/>
    <property type="match status" value="1"/>
</dbReference>
<feature type="domain" description="Transketolase-like pyrimidine-binding" evidence="6">
    <location>
        <begin position="319"/>
        <end position="492"/>
    </location>
</feature>
<proteinExistence type="inferred from homology"/>
<evidence type="ECO:0000313" key="7">
    <source>
        <dbReference type="EMBL" id="PMD14971.1"/>
    </source>
</evidence>
<dbReference type="STRING" id="1745343.A0A2J6PLQ2"/>
<comment type="similarity">
    <text evidence="5">Belongs to the transketolase family.</text>
</comment>
<dbReference type="Gene3D" id="3.40.50.970">
    <property type="match status" value="2"/>
</dbReference>
<dbReference type="EMBL" id="KZ613517">
    <property type="protein sequence ID" value="PMD14971.1"/>
    <property type="molecule type" value="Genomic_DNA"/>
</dbReference>
<evidence type="ECO:0000313" key="8">
    <source>
        <dbReference type="Proteomes" id="UP000235672"/>
    </source>
</evidence>
<name>A0A2J6PLQ2_9HELO</name>
<dbReference type="SUPFAM" id="SSF52518">
    <property type="entry name" value="Thiamin diphosphate-binding fold (THDP-binding)"/>
    <property type="match status" value="2"/>
</dbReference>
<gene>
    <name evidence="7" type="ORF">NA56DRAFT_710422</name>
</gene>
<dbReference type="InterPro" id="IPR005474">
    <property type="entry name" value="Transketolase_N"/>
</dbReference>
<evidence type="ECO:0000256" key="3">
    <source>
        <dbReference type="ARBA" id="ARBA00001946"/>
    </source>
</evidence>